<gene>
    <name evidence="1" type="ORF">HMPREF1705_04762</name>
</gene>
<dbReference type="EMBL" id="ACJX03000001">
    <property type="protein sequence ID" value="KRT34408.1"/>
    <property type="molecule type" value="Genomic_DNA"/>
</dbReference>
<evidence type="ECO:0000313" key="2">
    <source>
        <dbReference type="Proteomes" id="UP000005273"/>
    </source>
</evidence>
<accession>A0A0T5X7T8</accession>
<evidence type="ECO:0000313" key="1">
    <source>
        <dbReference type="EMBL" id="KRT34408.1"/>
    </source>
</evidence>
<dbReference type="AlphaFoldDB" id="A0A0T5X7T8"/>
<dbReference type="STRING" id="592015.HMPREF1705_04762"/>
<name>A0A0T5X7T8_9BACT</name>
<organism evidence="1 2">
    <name type="scientific">Acetomicrobium hydrogeniformans ATCC BAA-1850</name>
    <dbReference type="NCBI Taxonomy" id="592015"/>
    <lineage>
        <taxon>Bacteria</taxon>
        <taxon>Thermotogati</taxon>
        <taxon>Synergistota</taxon>
        <taxon>Synergistia</taxon>
        <taxon>Synergistales</taxon>
        <taxon>Acetomicrobiaceae</taxon>
        <taxon>Acetomicrobium</taxon>
    </lineage>
</organism>
<dbReference type="Proteomes" id="UP000005273">
    <property type="component" value="Unassembled WGS sequence"/>
</dbReference>
<protein>
    <submittedName>
        <fullName evidence="1">Uncharacterized protein</fullName>
    </submittedName>
</protein>
<keyword evidence="2" id="KW-1185">Reference proteome</keyword>
<proteinExistence type="predicted"/>
<reference evidence="2" key="1">
    <citation type="submission" date="2012-09" db="EMBL/GenBank/DDBJ databases">
        <authorList>
            <person name="Weinstock G."/>
            <person name="Sodergren E."/>
            <person name="Clifton S."/>
            <person name="Fulton L."/>
            <person name="Fulton B."/>
            <person name="Courtney L."/>
            <person name="Fronick C."/>
            <person name="Harrison M."/>
            <person name="Strong C."/>
            <person name="Farmer C."/>
            <person name="Delehaunty K."/>
            <person name="Markovic C."/>
            <person name="Hall O."/>
            <person name="Minx P."/>
            <person name="Tomlinson C."/>
            <person name="Mitreva M."/>
            <person name="Nelson J."/>
            <person name="Hou S."/>
            <person name="Wollam A."/>
            <person name="Pepin K.H."/>
            <person name="Johnson M."/>
            <person name="Bhonagiri V."/>
            <person name="Nash W.E."/>
            <person name="Suruliraj S."/>
            <person name="Warren W."/>
            <person name="Chinwalla A."/>
            <person name="Mardis E.R."/>
            <person name="Wilson R.K."/>
        </authorList>
    </citation>
    <scope>NUCLEOTIDE SEQUENCE [LARGE SCALE GENOMIC DNA]</scope>
    <source>
        <strain evidence="2">OS1</strain>
    </source>
</reference>
<sequence length="93" mass="10693">MFIVFTIFPSGIRCTADNFPLSTACDLYEIGHYSMVSFLDQTPVFYHVEGENTVCYVQRNNLKRMAPLNTLNKCCPRSALTKPFLNWLAMVYL</sequence>
<comment type="caution">
    <text evidence="1">The sequence shown here is derived from an EMBL/GenBank/DDBJ whole genome shotgun (WGS) entry which is preliminary data.</text>
</comment>